<dbReference type="AlphaFoldDB" id="A0AA39V2G8"/>
<evidence type="ECO:0000313" key="4">
    <source>
        <dbReference type="Proteomes" id="UP001166286"/>
    </source>
</evidence>
<accession>A0AA39V2G8</accession>
<feature type="transmembrane region" description="Helical" evidence="2">
    <location>
        <begin position="6"/>
        <end position="26"/>
    </location>
</feature>
<dbReference type="Proteomes" id="UP001166286">
    <property type="component" value="Unassembled WGS sequence"/>
</dbReference>
<protein>
    <submittedName>
        <fullName evidence="3">Uncharacterized protein</fullName>
    </submittedName>
</protein>
<gene>
    <name evidence="3" type="ORF">JMJ35_008910</name>
</gene>
<name>A0AA39V2G8_9LECA</name>
<reference evidence="3" key="1">
    <citation type="submission" date="2023-03" db="EMBL/GenBank/DDBJ databases">
        <title>Complete genome of Cladonia borealis.</title>
        <authorList>
            <person name="Park H."/>
        </authorList>
    </citation>
    <scope>NUCLEOTIDE SEQUENCE</scope>
    <source>
        <strain evidence="3">ANT050790</strain>
    </source>
</reference>
<keyword evidence="4" id="KW-1185">Reference proteome</keyword>
<keyword evidence="2" id="KW-0472">Membrane</keyword>
<sequence>MSGWAWFLLVLIIVIIPLSVAGYIYYSRIKAQRAGLEPPPLSSYNPFARRERHTDIYPASSGILGWAKNKYQSLRNPAARTGAYEQPLGAGVSGRRGLDPDEAWDTRVGAEADGYGGGGVYEEQELGLHPPAAGNTSYAGGGYGAQHNVPQYAAEAPRGRSLSRDEGPYTQQHGDEDPFGDEAERSELRGVSPRPHEEREGGAEGEGKGHAKKGSLEAHDTSPTERRSMFHENV</sequence>
<dbReference type="EMBL" id="JAFEKC020000020">
    <property type="protein sequence ID" value="KAK0508634.1"/>
    <property type="molecule type" value="Genomic_DNA"/>
</dbReference>
<keyword evidence="2" id="KW-1133">Transmembrane helix</keyword>
<feature type="region of interest" description="Disordered" evidence="1">
    <location>
        <begin position="154"/>
        <end position="234"/>
    </location>
</feature>
<evidence type="ECO:0000256" key="1">
    <source>
        <dbReference type="SAM" id="MobiDB-lite"/>
    </source>
</evidence>
<evidence type="ECO:0000256" key="2">
    <source>
        <dbReference type="SAM" id="Phobius"/>
    </source>
</evidence>
<feature type="compositionally biased region" description="Basic and acidic residues" evidence="1">
    <location>
        <begin position="182"/>
        <end position="234"/>
    </location>
</feature>
<evidence type="ECO:0000313" key="3">
    <source>
        <dbReference type="EMBL" id="KAK0508634.1"/>
    </source>
</evidence>
<comment type="caution">
    <text evidence="3">The sequence shown here is derived from an EMBL/GenBank/DDBJ whole genome shotgun (WGS) entry which is preliminary data.</text>
</comment>
<feature type="region of interest" description="Disordered" evidence="1">
    <location>
        <begin position="108"/>
        <end position="133"/>
    </location>
</feature>
<keyword evidence="2" id="KW-0812">Transmembrane</keyword>
<proteinExistence type="predicted"/>
<organism evidence="3 4">
    <name type="scientific">Cladonia borealis</name>
    <dbReference type="NCBI Taxonomy" id="184061"/>
    <lineage>
        <taxon>Eukaryota</taxon>
        <taxon>Fungi</taxon>
        <taxon>Dikarya</taxon>
        <taxon>Ascomycota</taxon>
        <taxon>Pezizomycotina</taxon>
        <taxon>Lecanoromycetes</taxon>
        <taxon>OSLEUM clade</taxon>
        <taxon>Lecanoromycetidae</taxon>
        <taxon>Lecanorales</taxon>
        <taxon>Lecanorineae</taxon>
        <taxon>Cladoniaceae</taxon>
        <taxon>Cladonia</taxon>
    </lineage>
</organism>